<keyword evidence="6" id="KW-1185">Reference proteome</keyword>
<evidence type="ECO:0000313" key="5">
    <source>
        <dbReference type="EMBL" id="MBO2008830.1"/>
    </source>
</evidence>
<accession>A0ABS3QDN4</accession>
<protein>
    <submittedName>
        <fullName evidence="5">SDR family NAD(P)-dependent oxidoreductase</fullName>
    </submittedName>
</protein>
<keyword evidence="2" id="KW-0560">Oxidoreductase</keyword>
<dbReference type="Gene3D" id="3.40.50.720">
    <property type="entry name" value="NAD(P)-binding Rossmann-like Domain"/>
    <property type="match status" value="1"/>
</dbReference>
<dbReference type="InterPro" id="IPR036291">
    <property type="entry name" value="NAD(P)-bd_dom_sf"/>
</dbReference>
<dbReference type="PANTHER" id="PTHR43976">
    <property type="entry name" value="SHORT CHAIN DEHYDROGENASE"/>
    <property type="match status" value="1"/>
</dbReference>
<reference evidence="5 6" key="1">
    <citation type="submission" date="2021-03" db="EMBL/GenBank/DDBJ databases">
        <authorList>
            <person name="Kim M.K."/>
        </authorList>
    </citation>
    <scope>NUCLEOTIDE SEQUENCE [LARGE SCALE GENOMIC DNA]</scope>
    <source>
        <strain evidence="5 6">BT442</strain>
    </source>
</reference>
<comment type="caution">
    <text evidence="5">The sequence shown here is derived from an EMBL/GenBank/DDBJ whole genome shotgun (WGS) entry which is preliminary data.</text>
</comment>
<comment type="similarity">
    <text evidence="1 3">Belongs to the short-chain dehydrogenases/reductases (SDR) family.</text>
</comment>
<evidence type="ECO:0000259" key="4">
    <source>
        <dbReference type="SMART" id="SM00822"/>
    </source>
</evidence>
<dbReference type="SMART" id="SM00822">
    <property type="entry name" value="PKS_KR"/>
    <property type="match status" value="1"/>
</dbReference>
<dbReference type="Pfam" id="PF00106">
    <property type="entry name" value="adh_short"/>
    <property type="match status" value="1"/>
</dbReference>
<dbReference type="Proteomes" id="UP000664369">
    <property type="component" value="Unassembled WGS sequence"/>
</dbReference>
<dbReference type="PRINTS" id="PR00080">
    <property type="entry name" value="SDRFAMILY"/>
</dbReference>
<evidence type="ECO:0000256" key="1">
    <source>
        <dbReference type="ARBA" id="ARBA00006484"/>
    </source>
</evidence>
<dbReference type="PRINTS" id="PR00081">
    <property type="entry name" value="GDHRDH"/>
</dbReference>
<feature type="domain" description="Ketoreductase" evidence="4">
    <location>
        <begin position="11"/>
        <end position="193"/>
    </location>
</feature>
<name>A0ABS3QDN4_9BACT</name>
<dbReference type="SUPFAM" id="SSF51735">
    <property type="entry name" value="NAD(P)-binding Rossmann-fold domains"/>
    <property type="match status" value="1"/>
</dbReference>
<dbReference type="EMBL" id="JAGETZ010000003">
    <property type="protein sequence ID" value="MBO2008830.1"/>
    <property type="molecule type" value="Genomic_DNA"/>
</dbReference>
<gene>
    <name evidence="5" type="ORF">J4E00_07185</name>
</gene>
<dbReference type="CDD" id="cd05374">
    <property type="entry name" value="17beta-HSD-like_SDR_c"/>
    <property type="match status" value="1"/>
</dbReference>
<proteinExistence type="inferred from homology"/>
<dbReference type="InterPro" id="IPR051911">
    <property type="entry name" value="SDR_oxidoreductase"/>
</dbReference>
<organism evidence="5 6">
    <name type="scientific">Hymenobacter negativus</name>
    <dbReference type="NCBI Taxonomy" id="2795026"/>
    <lineage>
        <taxon>Bacteria</taxon>
        <taxon>Pseudomonadati</taxon>
        <taxon>Bacteroidota</taxon>
        <taxon>Cytophagia</taxon>
        <taxon>Cytophagales</taxon>
        <taxon>Hymenobacteraceae</taxon>
        <taxon>Hymenobacter</taxon>
    </lineage>
</organism>
<sequence length="292" mass="31020">MDNQSNTNGHQVWFITGASKGFGLELVGQLLGLGHRVAATSRNVAELRRAVGTEPANFLPLAVELGREASVGEAIRATVEQFGQIDVVVNNAGYGQLGSLEELTDDEAQANFDVNVFGTLNVIRQVMPQLRKQQSGHIINVSSIAGILGGFPGWGVYCATKFAVEGLSEALAAEVAPFGVNVTVVAPGYFRTNFLKSGSIRLATDKLAEYALVRQSEAYHDQLQRDNTQPGDPAKAATALIELAATPNPPLHLLLGQDAYDLANMKIKSLQNDMAQWKALGLSTGFAASATA</sequence>
<evidence type="ECO:0000256" key="2">
    <source>
        <dbReference type="ARBA" id="ARBA00023002"/>
    </source>
</evidence>
<dbReference type="PROSITE" id="PS00061">
    <property type="entry name" value="ADH_SHORT"/>
    <property type="match status" value="1"/>
</dbReference>
<evidence type="ECO:0000313" key="6">
    <source>
        <dbReference type="Proteomes" id="UP000664369"/>
    </source>
</evidence>
<evidence type="ECO:0000256" key="3">
    <source>
        <dbReference type="RuleBase" id="RU000363"/>
    </source>
</evidence>
<dbReference type="RefSeq" id="WP_208174468.1">
    <property type="nucleotide sequence ID" value="NZ_JAGETZ010000003.1"/>
</dbReference>
<dbReference type="PANTHER" id="PTHR43976:SF16">
    <property type="entry name" value="SHORT-CHAIN DEHYDROGENASE_REDUCTASE FAMILY PROTEIN"/>
    <property type="match status" value="1"/>
</dbReference>
<dbReference type="InterPro" id="IPR020904">
    <property type="entry name" value="Sc_DH/Rdtase_CS"/>
</dbReference>
<dbReference type="InterPro" id="IPR057326">
    <property type="entry name" value="KR_dom"/>
</dbReference>
<dbReference type="InterPro" id="IPR002347">
    <property type="entry name" value="SDR_fam"/>
</dbReference>